<evidence type="ECO:0000256" key="7">
    <source>
        <dbReference type="ARBA" id="ARBA00033194"/>
    </source>
</evidence>
<reference evidence="11 12" key="1">
    <citation type="submission" date="2017-06" db="EMBL/GenBank/DDBJ databases">
        <title>Comparative genomic analysis of Ambrosia Fusariam Clade fungi.</title>
        <authorList>
            <person name="Stajich J.E."/>
            <person name="Carrillo J."/>
            <person name="Kijimoto T."/>
            <person name="Eskalen A."/>
            <person name="O'Donnell K."/>
            <person name="Kasson M."/>
        </authorList>
    </citation>
    <scope>NUCLEOTIDE SEQUENCE [LARGE SCALE GENOMIC DNA]</scope>
    <source>
        <strain evidence="11 12">NRRL62579</strain>
    </source>
</reference>
<proteinExistence type="predicted"/>
<dbReference type="PANTHER" id="PTHR37171:SF1">
    <property type="entry name" value="SERINE_THREONINE-PROTEIN KINASE YRZF-RELATED"/>
    <property type="match status" value="1"/>
</dbReference>
<dbReference type="PANTHER" id="PTHR37171">
    <property type="entry name" value="SERINE/THREONINE-PROTEIN KINASE YRZF-RELATED"/>
    <property type="match status" value="1"/>
</dbReference>
<gene>
    <name evidence="11" type="ORF">CEP52_017828</name>
</gene>
<evidence type="ECO:0000259" key="10">
    <source>
        <dbReference type="PROSITE" id="PS50011"/>
    </source>
</evidence>
<evidence type="ECO:0000256" key="8">
    <source>
        <dbReference type="ARBA" id="ARBA00047899"/>
    </source>
</evidence>
<feature type="non-terminal residue" evidence="11">
    <location>
        <position position="1"/>
    </location>
</feature>
<evidence type="ECO:0000256" key="5">
    <source>
        <dbReference type="ARBA" id="ARBA00019973"/>
    </source>
</evidence>
<comment type="function">
    <text evidence="1">Component of the EKC/KEOPS complex that is required for the formation of a threonylcarbamoyl group on adenosine at position 37 (t(6)A37) in tRNAs that read codons beginning with adenine. The complex is probably involved in the transfer of the threonylcarbamoyl moiety of threonylcarbamoyl-AMP (TC-AMP) to the N6 group of A37. BUD32 has ATPase activity in the context of the EKC/KEOPS complex and likely plays a supporting role to the catalytic subunit KAE1. The EKC/KEOPS complex also promotes both telomere uncapping and telomere elongation. The complex is required for efficient recruitment of transcriptional coactivators.</text>
</comment>
<sequence>ATVFLKVDWARPETLYYHLAEPGPEVTAHAEHVQSSSAVGQYLAFSLIALGSPGERGEHGQDERDRATANLKRWAEDFETTLRSIPEGERIAPESSSSWAPTTYEDFDRSPCLRQSLDAGVTKLGKHGARGVLFKVTLLAYSYTFVCKGTVQAFIGDLEHEAAVYKRLERVQGISVPVFLGAVDLRTLKRVYYYDHRVYIVHMTFLSWGGYGIDDIGITADMGRTLKDKLLKSLRAIHEEDVVHKDVRSANMLVNKETDSVMLIDFERAVLLEAARRPLAQV</sequence>
<name>A0A428RE13_9HYPO</name>
<comment type="subunit">
    <text evidence="2">Component of the EKC/KEOPS complex composed of at least BUD32, CGI121, GON7, KAE1 and PCC1; the whole complex dimerizes.</text>
</comment>
<evidence type="ECO:0000313" key="12">
    <source>
        <dbReference type="Proteomes" id="UP000287144"/>
    </source>
</evidence>
<dbReference type="GO" id="GO:0004674">
    <property type="term" value="F:protein serine/threonine kinase activity"/>
    <property type="evidence" value="ECO:0007669"/>
    <property type="project" value="UniProtKB-EC"/>
</dbReference>
<dbReference type="Gene3D" id="1.10.510.10">
    <property type="entry name" value="Transferase(Phosphotransferase) domain 1"/>
    <property type="match status" value="1"/>
</dbReference>
<evidence type="ECO:0000256" key="2">
    <source>
        <dbReference type="ARBA" id="ARBA00011534"/>
    </source>
</evidence>
<dbReference type="GO" id="GO:0005524">
    <property type="term" value="F:ATP binding"/>
    <property type="evidence" value="ECO:0007669"/>
    <property type="project" value="InterPro"/>
</dbReference>
<evidence type="ECO:0000256" key="9">
    <source>
        <dbReference type="ARBA" id="ARBA00048679"/>
    </source>
</evidence>
<feature type="non-terminal residue" evidence="11">
    <location>
        <position position="282"/>
    </location>
</feature>
<feature type="domain" description="Protein kinase" evidence="10">
    <location>
        <begin position="119"/>
        <end position="282"/>
    </location>
</feature>
<keyword evidence="12" id="KW-1185">Reference proteome</keyword>
<dbReference type="SUPFAM" id="SSF56112">
    <property type="entry name" value="Protein kinase-like (PK-like)"/>
    <property type="match status" value="1"/>
</dbReference>
<evidence type="ECO:0000256" key="1">
    <source>
        <dbReference type="ARBA" id="ARBA00003747"/>
    </source>
</evidence>
<dbReference type="EC" id="2.7.11.1" evidence="3"/>
<dbReference type="Pfam" id="PF00069">
    <property type="entry name" value="Pkinase"/>
    <property type="match status" value="1"/>
</dbReference>
<dbReference type="InterPro" id="IPR052396">
    <property type="entry name" value="Meiotic_Drive_Suppr_Kinase"/>
</dbReference>
<evidence type="ECO:0000256" key="6">
    <source>
        <dbReference type="ARBA" id="ARBA00030980"/>
    </source>
</evidence>
<dbReference type="InterPro" id="IPR000719">
    <property type="entry name" value="Prot_kinase_dom"/>
</dbReference>
<evidence type="ECO:0000256" key="4">
    <source>
        <dbReference type="ARBA" id="ARBA00013948"/>
    </source>
</evidence>
<accession>A0A428RE13</accession>
<dbReference type="InterPro" id="IPR011009">
    <property type="entry name" value="Kinase-like_dom_sf"/>
</dbReference>
<evidence type="ECO:0000313" key="11">
    <source>
        <dbReference type="EMBL" id="RSL75776.1"/>
    </source>
</evidence>
<protein>
    <recommendedName>
        <fullName evidence="5">EKC/KEOPS complex subunit BUD32</fullName>
        <ecNumber evidence="3">2.7.11.1</ecNumber>
    </recommendedName>
    <alternativeName>
        <fullName evidence="6 7">Atypical Serine/threonine protein kinase BUD32</fullName>
    </alternativeName>
    <alternativeName>
        <fullName evidence="4">EKC/KEOPS complex subunit bud32</fullName>
    </alternativeName>
</protein>
<comment type="caution">
    <text evidence="11">The sequence shown here is derived from an EMBL/GenBank/DDBJ whole genome shotgun (WGS) entry which is preliminary data.</text>
</comment>
<organism evidence="11 12">
    <name type="scientific">Fusarium oligoseptatum</name>
    <dbReference type="NCBI Taxonomy" id="2604345"/>
    <lineage>
        <taxon>Eukaryota</taxon>
        <taxon>Fungi</taxon>
        <taxon>Dikarya</taxon>
        <taxon>Ascomycota</taxon>
        <taxon>Pezizomycotina</taxon>
        <taxon>Sordariomycetes</taxon>
        <taxon>Hypocreomycetidae</taxon>
        <taxon>Hypocreales</taxon>
        <taxon>Nectriaceae</taxon>
        <taxon>Fusarium</taxon>
        <taxon>Fusarium solani species complex</taxon>
    </lineage>
</organism>
<dbReference type="PROSITE" id="PS00109">
    <property type="entry name" value="PROTEIN_KINASE_TYR"/>
    <property type="match status" value="1"/>
</dbReference>
<comment type="catalytic activity">
    <reaction evidence="9">
        <text>L-seryl-[protein] + ATP = O-phospho-L-seryl-[protein] + ADP + H(+)</text>
        <dbReference type="Rhea" id="RHEA:17989"/>
        <dbReference type="Rhea" id="RHEA-COMP:9863"/>
        <dbReference type="Rhea" id="RHEA-COMP:11604"/>
        <dbReference type="ChEBI" id="CHEBI:15378"/>
        <dbReference type="ChEBI" id="CHEBI:29999"/>
        <dbReference type="ChEBI" id="CHEBI:30616"/>
        <dbReference type="ChEBI" id="CHEBI:83421"/>
        <dbReference type="ChEBI" id="CHEBI:456216"/>
        <dbReference type="EC" id="2.7.11.1"/>
    </reaction>
</comment>
<dbReference type="STRING" id="1325735.A0A428RE13"/>
<evidence type="ECO:0000256" key="3">
    <source>
        <dbReference type="ARBA" id="ARBA00012513"/>
    </source>
</evidence>
<dbReference type="Proteomes" id="UP000287144">
    <property type="component" value="Unassembled WGS sequence"/>
</dbReference>
<dbReference type="AlphaFoldDB" id="A0A428RE13"/>
<dbReference type="InterPro" id="IPR008266">
    <property type="entry name" value="Tyr_kinase_AS"/>
</dbReference>
<comment type="catalytic activity">
    <reaction evidence="8">
        <text>L-threonyl-[protein] + ATP = O-phospho-L-threonyl-[protein] + ADP + H(+)</text>
        <dbReference type="Rhea" id="RHEA:46608"/>
        <dbReference type="Rhea" id="RHEA-COMP:11060"/>
        <dbReference type="Rhea" id="RHEA-COMP:11605"/>
        <dbReference type="ChEBI" id="CHEBI:15378"/>
        <dbReference type="ChEBI" id="CHEBI:30013"/>
        <dbReference type="ChEBI" id="CHEBI:30616"/>
        <dbReference type="ChEBI" id="CHEBI:61977"/>
        <dbReference type="ChEBI" id="CHEBI:456216"/>
        <dbReference type="EC" id="2.7.11.1"/>
    </reaction>
</comment>
<dbReference type="PROSITE" id="PS50011">
    <property type="entry name" value="PROTEIN_KINASE_DOM"/>
    <property type="match status" value="1"/>
</dbReference>
<dbReference type="EMBL" id="NKCK01001007">
    <property type="protein sequence ID" value="RSL75776.1"/>
    <property type="molecule type" value="Genomic_DNA"/>
</dbReference>